<dbReference type="OrthoDB" id="2192592at2759"/>
<comment type="caution">
    <text evidence="1">The sequence shown here is derived from an EMBL/GenBank/DDBJ whole genome shotgun (WGS) entry which is preliminary data.</text>
</comment>
<protein>
    <submittedName>
        <fullName evidence="1">Uncharacterized protein</fullName>
    </submittedName>
</protein>
<dbReference type="Proteomes" id="UP000014978">
    <property type="component" value="Unassembled WGS sequence"/>
</dbReference>
<gene>
    <name evidence="1" type="ORF">SLOPH_1848</name>
</gene>
<accession>S7XKK6</accession>
<dbReference type="HOGENOM" id="CLU_105931_0_0_1"/>
<dbReference type="STRING" id="1358809.S7XKK6"/>
<dbReference type="VEuPathDB" id="MicrosporidiaDB:SLOPH_1848"/>
<dbReference type="InParanoid" id="S7XKK6"/>
<dbReference type="EMBL" id="ATCN01000193">
    <property type="protein sequence ID" value="EPR79584.1"/>
    <property type="molecule type" value="Genomic_DNA"/>
</dbReference>
<organism evidence="1 2">
    <name type="scientific">Spraguea lophii (strain 42_110)</name>
    <name type="common">Microsporidian parasite</name>
    <dbReference type="NCBI Taxonomy" id="1358809"/>
    <lineage>
        <taxon>Eukaryota</taxon>
        <taxon>Fungi</taxon>
        <taxon>Fungi incertae sedis</taxon>
        <taxon>Microsporidia</taxon>
        <taxon>Spragueidae</taxon>
        <taxon>Spraguea</taxon>
    </lineage>
</organism>
<dbReference type="AlphaFoldDB" id="S7XKK6"/>
<reference evidence="2" key="1">
    <citation type="journal article" date="2013" name="PLoS Genet.">
        <title>The genome of Spraguea lophii and the basis of host-microsporidian interactions.</title>
        <authorList>
            <person name="Campbell S.E."/>
            <person name="Williams T.A."/>
            <person name="Yousuf A."/>
            <person name="Soanes D.M."/>
            <person name="Paszkiewicz K.H."/>
            <person name="Williams B.A.P."/>
        </authorList>
    </citation>
    <scope>NUCLEOTIDE SEQUENCE [LARGE SCALE GENOMIC DNA]</scope>
    <source>
        <strain evidence="2">42_110</strain>
    </source>
</reference>
<keyword evidence="2" id="KW-1185">Reference proteome</keyword>
<name>S7XKK6_SPRLO</name>
<sequence length="198" mass="23427">MIENEEEQIKLIQEIDNTFTEINKALSETNTKLTTILKENKKISEDLKPYKNFFSIKQNTNESILIDFNDHTILNSTIADNRIEDKSNILNDSDSTYKKIHTPSFTHSNSSINIESFKNEYSIAEESLLSFDINILPDIFKKEKDLEILYNFIKNNKKVTKEEIIERFSDVENEKIKIFIDVLIRKNFIRKKNEYYEI</sequence>
<evidence type="ECO:0000313" key="2">
    <source>
        <dbReference type="Proteomes" id="UP000014978"/>
    </source>
</evidence>
<proteinExistence type="predicted"/>
<evidence type="ECO:0000313" key="1">
    <source>
        <dbReference type="EMBL" id="EPR79584.1"/>
    </source>
</evidence>
<dbReference type="OMA" id="MERMDIF"/>